<proteinExistence type="predicted"/>
<comment type="subcellular location">
    <subcellularLocation>
        <location evidence="1">Membrane</location>
        <topology evidence="1">Multi-pass membrane protein</topology>
    </subcellularLocation>
</comment>
<keyword evidence="3 6" id="KW-1133">Transmembrane helix</keyword>
<dbReference type="EMBL" id="JAGPYM010000029">
    <property type="protein sequence ID" value="KAH6879509.1"/>
    <property type="molecule type" value="Genomic_DNA"/>
</dbReference>
<accession>A0A9P8VVG5</accession>
<dbReference type="InterPro" id="IPR000537">
    <property type="entry name" value="UbiA_prenyltransferase"/>
</dbReference>
<dbReference type="Proteomes" id="UP000777438">
    <property type="component" value="Unassembled WGS sequence"/>
</dbReference>
<feature type="transmembrane region" description="Helical" evidence="6">
    <location>
        <begin position="222"/>
        <end position="243"/>
    </location>
</feature>
<sequence length="274" mass="30148">MRSRVHLDSSSRRGPHSDTTKLGNTTLKPSPPPVSSVVAQTWDVLSLAHLITESNIKADVQPVVIFAMLSVASGRVTTNANPTWEQVSVAFPHSGLYIWLYVLHFDCSNQKDPASIEEDRLNKPWRAIPSGRLTIQGAERCGASSWWGKNLINALFYLTGQLGSTRVAARFMGSASITKEGYIWCGLLGLNTFSTVQIQDLRDQEGDKARGRRTVPIAMGDIATRWVTSMLILFWSVACPTYWADSTVTAGHMLPLLIGTIVAFRVFELQVSQG</sequence>
<dbReference type="OrthoDB" id="434972at2759"/>
<evidence type="ECO:0000313" key="7">
    <source>
        <dbReference type="EMBL" id="KAH6879509.1"/>
    </source>
</evidence>
<gene>
    <name evidence="7" type="ORF">B0T10DRAFT_464547</name>
</gene>
<feature type="transmembrane region" description="Helical" evidence="6">
    <location>
        <begin position="249"/>
        <end position="267"/>
    </location>
</feature>
<dbReference type="CDD" id="cd13965">
    <property type="entry name" value="PT_UbiA_3"/>
    <property type="match status" value="1"/>
</dbReference>
<feature type="region of interest" description="Disordered" evidence="5">
    <location>
        <begin position="1"/>
        <end position="34"/>
    </location>
</feature>
<dbReference type="InterPro" id="IPR050475">
    <property type="entry name" value="Prenyltransferase_related"/>
</dbReference>
<reference evidence="7 8" key="1">
    <citation type="journal article" date="2021" name="Nat. Commun.">
        <title>Genetic determinants of endophytism in the Arabidopsis root mycobiome.</title>
        <authorList>
            <person name="Mesny F."/>
            <person name="Miyauchi S."/>
            <person name="Thiergart T."/>
            <person name="Pickel B."/>
            <person name="Atanasova L."/>
            <person name="Karlsson M."/>
            <person name="Huettel B."/>
            <person name="Barry K.W."/>
            <person name="Haridas S."/>
            <person name="Chen C."/>
            <person name="Bauer D."/>
            <person name="Andreopoulos W."/>
            <person name="Pangilinan J."/>
            <person name="LaButti K."/>
            <person name="Riley R."/>
            <person name="Lipzen A."/>
            <person name="Clum A."/>
            <person name="Drula E."/>
            <person name="Henrissat B."/>
            <person name="Kohler A."/>
            <person name="Grigoriev I.V."/>
            <person name="Martin F.M."/>
            <person name="Hacquard S."/>
        </authorList>
    </citation>
    <scope>NUCLEOTIDE SEQUENCE [LARGE SCALE GENOMIC DNA]</scope>
    <source>
        <strain evidence="7 8">MPI-CAGE-CH-0241</strain>
    </source>
</reference>
<evidence type="ECO:0000256" key="5">
    <source>
        <dbReference type="SAM" id="MobiDB-lite"/>
    </source>
</evidence>
<keyword evidence="8" id="KW-1185">Reference proteome</keyword>
<organism evidence="7 8">
    <name type="scientific">Thelonectria olida</name>
    <dbReference type="NCBI Taxonomy" id="1576542"/>
    <lineage>
        <taxon>Eukaryota</taxon>
        <taxon>Fungi</taxon>
        <taxon>Dikarya</taxon>
        <taxon>Ascomycota</taxon>
        <taxon>Pezizomycotina</taxon>
        <taxon>Sordariomycetes</taxon>
        <taxon>Hypocreomycetidae</taxon>
        <taxon>Hypocreales</taxon>
        <taxon>Nectriaceae</taxon>
        <taxon>Thelonectria</taxon>
    </lineage>
</organism>
<dbReference type="GO" id="GO:0016020">
    <property type="term" value="C:membrane"/>
    <property type="evidence" value="ECO:0007669"/>
    <property type="project" value="UniProtKB-SubCell"/>
</dbReference>
<dbReference type="AlphaFoldDB" id="A0A9P8VVG5"/>
<comment type="caution">
    <text evidence="7">The sequence shown here is derived from an EMBL/GenBank/DDBJ whole genome shotgun (WGS) entry which is preliminary data.</text>
</comment>
<feature type="compositionally biased region" description="Basic and acidic residues" evidence="5">
    <location>
        <begin position="1"/>
        <end position="19"/>
    </location>
</feature>
<dbReference type="GO" id="GO:0016765">
    <property type="term" value="F:transferase activity, transferring alkyl or aryl (other than methyl) groups"/>
    <property type="evidence" value="ECO:0007669"/>
    <property type="project" value="InterPro"/>
</dbReference>
<keyword evidence="2 6" id="KW-0812">Transmembrane</keyword>
<dbReference type="Pfam" id="PF01040">
    <property type="entry name" value="UbiA"/>
    <property type="match status" value="1"/>
</dbReference>
<evidence type="ECO:0000256" key="6">
    <source>
        <dbReference type="SAM" id="Phobius"/>
    </source>
</evidence>
<dbReference type="PANTHER" id="PTHR42723:SF1">
    <property type="entry name" value="CHLOROPHYLL SYNTHASE, CHLOROPLASTIC"/>
    <property type="match status" value="1"/>
</dbReference>
<name>A0A9P8VVG5_9HYPO</name>
<evidence type="ECO:0000256" key="4">
    <source>
        <dbReference type="ARBA" id="ARBA00023136"/>
    </source>
</evidence>
<evidence type="ECO:0000313" key="8">
    <source>
        <dbReference type="Proteomes" id="UP000777438"/>
    </source>
</evidence>
<protein>
    <submittedName>
        <fullName evidence="7">Uncharacterized protein</fullName>
    </submittedName>
</protein>
<keyword evidence="4 6" id="KW-0472">Membrane</keyword>
<evidence type="ECO:0000256" key="3">
    <source>
        <dbReference type="ARBA" id="ARBA00022989"/>
    </source>
</evidence>
<dbReference type="PANTHER" id="PTHR42723">
    <property type="entry name" value="CHLOROPHYLL SYNTHASE"/>
    <property type="match status" value="1"/>
</dbReference>
<evidence type="ECO:0000256" key="2">
    <source>
        <dbReference type="ARBA" id="ARBA00022692"/>
    </source>
</evidence>
<evidence type="ECO:0000256" key="1">
    <source>
        <dbReference type="ARBA" id="ARBA00004141"/>
    </source>
</evidence>